<dbReference type="EMBL" id="PZQS01000012">
    <property type="protein sequence ID" value="PVD20624.1"/>
    <property type="molecule type" value="Genomic_DNA"/>
</dbReference>
<comment type="subcellular location">
    <subcellularLocation>
        <location evidence="3">Nucleus</location>
    </subcellularLocation>
</comment>
<evidence type="ECO:0000256" key="1">
    <source>
        <dbReference type="ARBA" id="ARBA00005562"/>
    </source>
</evidence>
<dbReference type="STRING" id="400727.A0A2T7NHH5"/>
<dbReference type="PANTHER" id="PTHR11849:SF304">
    <property type="entry name" value="DNA-BINDING PROTEIN D-ETS-3"/>
    <property type="match status" value="1"/>
</dbReference>
<sequence length="74" mass="8349">MVDRRTHDTRSGQIQLWQFLLELLSDNRNAGCIAWEGTNGEFKVVLSIHSANFTNYSNIKSDGRHKIAVSLCGK</sequence>
<dbReference type="InterPro" id="IPR036388">
    <property type="entry name" value="WH-like_DNA-bd_sf"/>
</dbReference>
<organism evidence="5 6">
    <name type="scientific">Pomacea canaliculata</name>
    <name type="common">Golden apple snail</name>
    <dbReference type="NCBI Taxonomy" id="400727"/>
    <lineage>
        <taxon>Eukaryota</taxon>
        <taxon>Metazoa</taxon>
        <taxon>Spiralia</taxon>
        <taxon>Lophotrochozoa</taxon>
        <taxon>Mollusca</taxon>
        <taxon>Gastropoda</taxon>
        <taxon>Caenogastropoda</taxon>
        <taxon>Architaenioglossa</taxon>
        <taxon>Ampullarioidea</taxon>
        <taxon>Ampullariidae</taxon>
        <taxon>Pomacea</taxon>
    </lineage>
</organism>
<protein>
    <recommendedName>
        <fullName evidence="4">ETS domain-containing protein</fullName>
    </recommendedName>
</protein>
<keyword evidence="6" id="KW-1185">Reference proteome</keyword>
<comment type="caution">
    <text evidence="5">The sequence shown here is derived from an EMBL/GenBank/DDBJ whole genome shotgun (WGS) entry which is preliminary data.</text>
</comment>
<evidence type="ECO:0000256" key="2">
    <source>
        <dbReference type="ARBA" id="ARBA00023125"/>
    </source>
</evidence>
<evidence type="ECO:0000256" key="3">
    <source>
        <dbReference type="RuleBase" id="RU004019"/>
    </source>
</evidence>
<dbReference type="SUPFAM" id="SSF46785">
    <property type="entry name" value="Winged helix' DNA-binding domain"/>
    <property type="match status" value="1"/>
</dbReference>
<dbReference type="InterPro" id="IPR000418">
    <property type="entry name" value="Ets_dom"/>
</dbReference>
<dbReference type="GO" id="GO:0043565">
    <property type="term" value="F:sequence-specific DNA binding"/>
    <property type="evidence" value="ECO:0007669"/>
    <property type="project" value="InterPro"/>
</dbReference>
<dbReference type="PANTHER" id="PTHR11849">
    <property type="entry name" value="ETS"/>
    <property type="match status" value="1"/>
</dbReference>
<dbReference type="Pfam" id="PF00178">
    <property type="entry name" value="Ets"/>
    <property type="match status" value="1"/>
</dbReference>
<comment type="similarity">
    <text evidence="1 3">Belongs to the ETS family.</text>
</comment>
<dbReference type="PROSITE" id="PS00345">
    <property type="entry name" value="ETS_DOMAIN_1"/>
    <property type="match status" value="1"/>
</dbReference>
<reference evidence="5 6" key="1">
    <citation type="submission" date="2018-04" db="EMBL/GenBank/DDBJ databases">
        <title>The genome of golden apple snail Pomacea canaliculata provides insight into stress tolerance and invasive adaptation.</title>
        <authorList>
            <person name="Liu C."/>
            <person name="Liu B."/>
            <person name="Ren Y."/>
            <person name="Zhang Y."/>
            <person name="Wang H."/>
            <person name="Li S."/>
            <person name="Jiang F."/>
            <person name="Yin L."/>
            <person name="Zhang G."/>
            <person name="Qian W."/>
            <person name="Fan W."/>
        </authorList>
    </citation>
    <scope>NUCLEOTIDE SEQUENCE [LARGE SCALE GENOMIC DNA]</scope>
    <source>
        <strain evidence="5">SZHN2017</strain>
        <tissue evidence="5">Muscle</tissue>
    </source>
</reference>
<dbReference type="Proteomes" id="UP000245119">
    <property type="component" value="Linkage Group LG12"/>
</dbReference>
<dbReference type="GO" id="GO:0005634">
    <property type="term" value="C:nucleus"/>
    <property type="evidence" value="ECO:0007669"/>
    <property type="project" value="UniProtKB-SubCell"/>
</dbReference>
<dbReference type="GO" id="GO:0030154">
    <property type="term" value="P:cell differentiation"/>
    <property type="evidence" value="ECO:0007669"/>
    <property type="project" value="TreeGrafter"/>
</dbReference>
<accession>A0A2T7NHH5</accession>
<evidence type="ECO:0000313" key="6">
    <source>
        <dbReference type="Proteomes" id="UP000245119"/>
    </source>
</evidence>
<name>A0A2T7NHH5_POMCA</name>
<dbReference type="PROSITE" id="PS50061">
    <property type="entry name" value="ETS_DOMAIN_3"/>
    <property type="match status" value="1"/>
</dbReference>
<dbReference type="InterPro" id="IPR046328">
    <property type="entry name" value="ETS_fam"/>
</dbReference>
<feature type="domain" description="ETS" evidence="4">
    <location>
        <begin position="14"/>
        <end position="44"/>
    </location>
</feature>
<evidence type="ECO:0000313" key="5">
    <source>
        <dbReference type="EMBL" id="PVD20624.1"/>
    </source>
</evidence>
<dbReference type="InterPro" id="IPR036390">
    <property type="entry name" value="WH_DNA-bd_sf"/>
</dbReference>
<evidence type="ECO:0000259" key="4">
    <source>
        <dbReference type="PROSITE" id="PS50061"/>
    </source>
</evidence>
<proteinExistence type="inferred from homology"/>
<gene>
    <name evidence="5" type="ORF">C0Q70_18782</name>
</gene>
<dbReference type="SMART" id="SM00413">
    <property type="entry name" value="ETS"/>
    <property type="match status" value="1"/>
</dbReference>
<dbReference type="Gene3D" id="1.10.10.10">
    <property type="entry name" value="Winged helix-like DNA-binding domain superfamily/Winged helix DNA-binding domain"/>
    <property type="match status" value="1"/>
</dbReference>
<dbReference type="GO" id="GO:0000981">
    <property type="term" value="F:DNA-binding transcription factor activity, RNA polymerase II-specific"/>
    <property type="evidence" value="ECO:0007669"/>
    <property type="project" value="TreeGrafter"/>
</dbReference>
<keyword evidence="3" id="KW-0539">Nucleus</keyword>
<keyword evidence="2 3" id="KW-0238">DNA-binding</keyword>
<dbReference type="AlphaFoldDB" id="A0A2T7NHH5"/>